<proteinExistence type="predicted"/>
<protein>
    <submittedName>
        <fullName evidence="2">Hydantoinase B/oxoprolinase family protein</fullName>
    </submittedName>
</protein>
<name>A0A7S8E8A9_9CHLR</name>
<dbReference type="Proteomes" id="UP000594468">
    <property type="component" value="Chromosome"/>
</dbReference>
<dbReference type="KEGG" id="pmet:G4Y79_21385"/>
<evidence type="ECO:0000313" key="2">
    <source>
        <dbReference type="EMBL" id="QPC82211.1"/>
    </source>
</evidence>
<dbReference type="PANTHER" id="PTHR11365:SF23">
    <property type="entry name" value="HYPOTHETICAL 5-OXOPROLINASE (EUROFUNG)-RELATED"/>
    <property type="match status" value="1"/>
</dbReference>
<dbReference type="Pfam" id="PF02538">
    <property type="entry name" value="Hydantoinase_B"/>
    <property type="match status" value="1"/>
</dbReference>
<dbReference type="RefSeq" id="WP_195170280.1">
    <property type="nucleotide sequence ID" value="NZ_CP062983.1"/>
</dbReference>
<reference evidence="2 3" key="1">
    <citation type="submission" date="2020-02" db="EMBL/GenBank/DDBJ databases">
        <authorList>
            <person name="Zheng R.K."/>
            <person name="Sun C.M."/>
        </authorList>
    </citation>
    <scope>NUCLEOTIDE SEQUENCE [LARGE SCALE GENOMIC DNA]</scope>
    <source>
        <strain evidence="3">rifampicinis</strain>
    </source>
</reference>
<dbReference type="GO" id="GO:0017168">
    <property type="term" value="F:5-oxoprolinase (ATP-hydrolyzing) activity"/>
    <property type="evidence" value="ECO:0007669"/>
    <property type="project" value="TreeGrafter"/>
</dbReference>
<gene>
    <name evidence="2" type="ORF">G4Y79_21385</name>
</gene>
<organism evidence="2 3">
    <name type="scientific">Phototrophicus methaneseepsis</name>
    <dbReference type="NCBI Taxonomy" id="2710758"/>
    <lineage>
        <taxon>Bacteria</taxon>
        <taxon>Bacillati</taxon>
        <taxon>Chloroflexota</taxon>
        <taxon>Candidatus Thermofontia</taxon>
        <taxon>Phototrophicales</taxon>
        <taxon>Phototrophicaceae</taxon>
        <taxon>Phototrophicus</taxon>
    </lineage>
</organism>
<evidence type="ECO:0000313" key="3">
    <source>
        <dbReference type="Proteomes" id="UP000594468"/>
    </source>
</evidence>
<sequence>MPVDAISLEVFKNLFASVAEEMGVTLQRASFSPNIRERLDFSCAVFDKEARMVAQAAHIPVHLGSMPASVEYAVKTFQQLNEGDLIVLNDPYRGGTHLPDVTMVSPVFDGDGVAFYVASRAHHADVGGMSPGSLPLSTELYQEGLIIPPVLLRLSGWMNDGVFQMILANTRNPEERMGDIEAQLAAHRVGEMRLRDMLVQHGPPTVHEHAQALMAYSQRMTEAIVASIPDGTYSYVDMLESDGQAEFDIPICATINVSGSAMQVDFAGSAAQVLGNVNAVEAIVRSATWYCVRLLADEDVPVNHGCFAPVSVTTPAGSVVNPYFPAAVSVGNTETGQRVVDVVLGALAAALPDRIPAAGQGTMNNVTVGGWHQGRQFVYYETIGGGHGAGPAGNGLSGRQSHMTNTMNTPTESLEMTYPLRVWRYGLRPGSGGAGQHQGGMGIIREYEFLSEATVTLNMERRVKQPYGLADGEPGQVGVNTLIQNGVSRKVGAKFTTRVQPGDRLIIETPGGGGWGQAAR</sequence>
<dbReference type="GO" id="GO:0006749">
    <property type="term" value="P:glutathione metabolic process"/>
    <property type="evidence" value="ECO:0007669"/>
    <property type="project" value="TreeGrafter"/>
</dbReference>
<dbReference type="InterPro" id="IPR045079">
    <property type="entry name" value="Oxoprolinase-like"/>
</dbReference>
<dbReference type="PANTHER" id="PTHR11365">
    <property type="entry name" value="5-OXOPROLINASE RELATED"/>
    <property type="match status" value="1"/>
</dbReference>
<keyword evidence="3" id="KW-1185">Reference proteome</keyword>
<dbReference type="InterPro" id="IPR003692">
    <property type="entry name" value="Hydantoinase_B"/>
</dbReference>
<feature type="domain" description="Hydantoinase B/oxoprolinase" evidence="1">
    <location>
        <begin position="4"/>
        <end position="517"/>
    </location>
</feature>
<dbReference type="GO" id="GO:0005829">
    <property type="term" value="C:cytosol"/>
    <property type="evidence" value="ECO:0007669"/>
    <property type="project" value="TreeGrafter"/>
</dbReference>
<evidence type="ECO:0000259" key="1">
    <source>
        <dbReference type="Pfam" id="PF02538"/>
    </source>
</evidence>
<dbReference type="AlphaFoldDB" id="A0A7S8E8A9"/>
<accession>A0A7S8E8A9</accession>
<dbReference type="EMBL" id="CP062983">
    <property type="protein sequence ID" value="QPC82211.1"/>
    <property type="molecule type" value="Genomic_DNA"/>
</dbReference>